<dbReference type="SUPFAM" id="SSF51735">
    <property type="entry name" value="NAD(P)-binding Rossmann-fold domains"/>
    <property type="match status" value="1"/>
</dbReference>
<proteinExistence type="inferred from homology"/>
<evidence type="ECO:0000313" key="3">
    <source>
        <dbReference type="EMBL" id="QPJ61953.1"/>
    </source>
</evidence>
<gene>
    <name evidence="3" type="ORF">G3M70_08730</name>
</gene>
<dbReference type="KEGG" id="nli:G3M70_08730"/>
<evidence type="ECO:0000256" key="1">
    <source>
        <dbReference type="ARBA" id="ARBA00006484"/>
    </source>
</evidence>
<dbReference type="Gene3D" id="3.40.50.720">
    <property type="entry name" value="NAD(P)-binding Rossmann-like Domain"/>
    <property type="match status" value="1"/>
</dbReference>
<evidence type="ECO:0000256" key="2">
    <source>
        <dbReference type="ARBA" id="ARBA00023002"/>
    </source>
</evidence>
<dbReference type="FunFam" id="3.40.50.720:FF:000084">
    <property type="entry name" value="Short-chain dehydrogenase reductase"/>
    <property type="match status" value="1"/>
</dbReference>
<comment type="similarity">
    <text evidence="1">Belongs to the short-chain dehydrogenases/reductases (SDR) family.</text>
</comment>
<dbReference type="Pfam" id="PF13561">
    <property type="entry name" value="adh_short_C2"/>
    <property type="match status" value="1"/>
</dbReference>
<keyword evidence="2" id="KW-0560">Oxidoreductase</keyword>
<sequence length="265" mass="28138">MELSLKDRKVVVTGAGDGIGRALALAFAEAGAQVAGCARSADRLKSLSTEITGTGHLFETADVTSAEDIQQFFEKIEGAWGEVDTLVNNAGAIGKLATFFELDDDDWQKAFEVNLLSAVRLSRVFIPALKKSDSPGIINISSIAASRPGEIFPHYCAMKAGMSALSASLSITLAKDGIRVNTVSPGPVWSRSWEQEAEQAAQASGKNVSEMAEEIRSSTALTVPLKRMGLPEDVTGLVLFLSSVQASWITGSNFIVDGGVLRQPY</sequence>
<dbReference type="PRINTS" id="PR00081">
    <property type="entry name" value="GDHRDH"/>
</dbReference>
<dbReference type="Proteomes" id="UP000594688">
    <property type="component" value="Chromosome"/>
</dbReference>
<reference evidence="3 4" key="1">
    <citation type="submission" date="2020-02" db="EMBL/GenBank/DDBJ databases">
        <title>Genomic and physiological characterization of two novel Nitrospinaceae genera.</title>
        <authorList>
            <person name="Mueller A.J."/>
            <person name="Jung M.-Y."/>
            <person name="Strachan C.R."/>
            <person name="Herbold C.W."/>
            <person name="Kirkegaard R.H."/>
            <person name="Daims H."/>
        </authorList>
    </citation>
    <scope>NUCLEOTIDE SEQUENCE [LARGE SCALE GENOMIC DNA]</scope>
    <source>
        <strain evidence="3">EB</strain>
    </source>
</reference>
<dbReference type="InterPro" id="IPR002347">
    <property type="entry name" value="SDR_fam"/>
</dbReference>
<dbReference type="PRINTS" id="PR00080">
    <property type="entry name" value="SDRFAMILY"/>
</dbReference>
<dbReference type="AlphaFoldDB" id="A0A7T0G0I0"/>
<dbReference type="InterPro" id="IPR036291">
    <property type="entry name" value="NAD(P)-bd_dom_sf"/>
</dbReference>
<dbReference type="CDD" id="cd05233">
    <property type="entry name" value="SDR_c"/>
    <property type="match status" value="1"/>
</dbReference>
<dbReference type="PANTHER" id="PTHR42760">
    <property type="entry name" value="SHORT-CHAIN DEHYDROGENASES/REDUCTASES FAMILY MEMBER"/>
    <property type="match status" value="1"/>
</dbReference>
<dbReference type="GO" id="GO:0016616">
    <property type="term" value="F:oxidoreductase activity, acting on the CH-OH group of donors, NAD or NADP as acceptor"/>
    <property type="evidence" value="ECO:0007669"/>
    <property type="project" value="TreeGrafter"/>
</dbReference>
<dbReference type="EMBL" id="CP048685">
    <property type="protein sequence ID" value="QPJ61953.1"/>
    <property type="molecule type" value="Genomic_DNA"/>
</dbReference>
<evidence type="ECO:0000313" key="4">
    <source>
        <dbReference type="Proteomes" id="UP000594688"/>
    </source>
</evidence>
<name>A0A7T0G0I0_9BACT</name>
<organism evidence="3 4">
    <name type="scientific">Candidatus Nitronauta litoralis</name>
    <dbReference type="NCBI Taxonomy" id="2705533"/>
    <lineage>
        <taxon>Bacteria</taxon>
        <taxon>Pseudomonadati</taxon>
        <taxon>Nitrospinota/Tectimicrobiota group</taxon>
        <taxon>Nitrospinota</taxon>
        <taxon>Nitrospinia</taxon>
        <taxon>Nitrospinales</taxon>
        <taxon>Nitrospinaceae</taxon>
        <taxon>Candidatus Nitronauta</taxon>
    </lineage>
</organism>
<dbReference type="PANTHER" id="PTHR42760:SF133">
    <property type="entry name" value="3-OXOACYL-[ACYL-CARRIER-PROTEIN] REDUCTASE"/>
    <property type="match status" value="1"/>
</dbReference>
<protein>
    <submittedName>
        <fullName evidence="3">SDR family oxidoreductase</fullName>
    </submittedName>
</protein>
<accession>A0A7T0G0I0</accession>